<gene>
    <name evidence="3" type="ORF">IAB16_00515</name>
</gene>
<evidence type="ECO:0000256" key="1">
    <source>
        <dbReference type="SAM" id="Phobius"/>
    </source>
</evidence>
<dbReference type="InterPro" id="IPR011642">
    <property type="entry name" value="Gate_dom"/>
</dbReference>
<keyword evidence="1" id="KW-1133">Transmembrane helix</keyword>
<reference evidence="3" key="2">
    <citation type="journal article" date="2021" name="PeerJ">
        <title>Extensive microbial diversity within the chicken gut microbiome revealed by metagenomics and culture.</title>
        <authorList>
            <person name="Gilroy R."/>
            <person name="Ravi A."/>
            <person name="Getino M."/>
            <person name="Pursley I."/>
            <person name="Horton D.L."/>
            <person name="Alikhan N.F."/>
            <person name="Baker D."/>
            <person name="Gharbi K."/>
            <person name="Hall N."/>
            <person name="Watson M."/>
            <person name="Adriaenssens E.M."/>
            <person name="Foster-Nyarko E."/>
            <person name="Jarju S."/>
            <person name="Secka A."/>
            <person name="Antonio M."/>
            <person name="Oren A."/>
            <person name="Chaudhuri R.R."/>
            <person name="La Ragione R."/>
            <person name="Hildebrand F."/>
            <person name="Pallen M.J."/>
        </authorList>
    </citation>
    <scope>NUCLEOTIDE SEQUENCE</scope>
    <source>
        <strain evidence="3">517</strain>
    </source>
</reference>
<accession>A0A940DEQ4</accession>
<dbReference type="AlphaFoldDB" id="A0A940DEQ4"/>
<feature type="transmembrane region" description="Helical" evidence="1">
    <location>
        <begin position="151"/>
        <end position="174"/>
    </location>
</feature>
<reference evidence="3" key="1">
    <citation type="submission" date="2020-10" db="EMBL/GenBank/DDBJ databases">
        <authorList>
            <person name="Gilroy R."/>
        </authorList>
    </citation>
    <scope>NUCLEOTIDE SEQUENCE</scope>
    <source>
        <strain evidence="3">517</strain>
    </source>
</reference>
<dbReference type="Proteomes" id="UP000727857">
    <property type="component" value="Unassembled WGS sequence"/>
</dbReference>
<proteinExistence type="predicted"/>
<evidence type="ECO:0000259" key="2">
    <source>
        <dbReference type="Pfam" id="PF07670"/>
    </source>
</evidence>
<feature type="transmembrane region" description="Helical" evidence="1">
    <location>
        <begin position="35"/>
        <end position="56"/>
    </location>
</feature>
<dbReference type="EMBL" id="JADINF010000012">
    <property type="protein sequence ID" value="MBO8423495.1"/>
    <property type="molecule type" value="Genomic_DNA"/>
</dbReference>
<evidence type="ECO:0000313" key="3">
    <source>
        <dbReference type="EMBL" id="MBO8423495.1"/>
    </source>
</evidence>
<feature type="transmembrane region" description="Helical" evidence="1">
    <location>
        <begin position="120"/>
        <end position="145"/>
    </location>
</feature>
<name>A0A940DEQ4_9FIRM</name>
<evidence type="ECO:0000313" key="4">
    <source>
        <dbReference type="Proteomes" id="UP000727857"/>
    </source>
</evidence>
<keyword evidence="1" id="KW-0472">Membrane</keyword>
<comment type="caution">
    <text evidence="3">The sequence shown here is derived from an EMBL/GenBank/DDBJ whole genome shotgun (WGS) entry which is preliminary data.</text>
</comment>
<keyword evidence="1" id="KW-0812">Transmembrane</keyword>
<feature type="domain" description="Nucleoside transporter/FeoB GTPase Gate" evidence="2">
    <location>
        <begin position="42"/>
        <end position="139"/>
    </location>
</feature>
<organism evidence="3 4">
    <name type="scientific">Candidatus Stercoripulliclostridium pullicola</name>
    <dbReference type="NCBI Taxonomy" id="2840953"/>
    <lineage>
        <taxon>Bacteria</taxon>
        <taxon>Bacillati</taxon>
        <taxon>Bacillota</taxon>
        <taxon>Clostridia</taxon>
        <taxon>Eubacteriales</taxon>
        <taxon>Candidatus Stercoripulliclostridium</taxon>
    </lineage>
</organism>
<dbReference type="Pfam" id="PF07670">
    <property type="entry name" value="Gate"/>
    <property type="match status" value="1"/>
</dbReference>
<protein>
    <submittedName>
        <fullName evidence="3">Nucleoside recognition protein</fullName>
    </submittedName>
</protein>
<sequence length="175" mass="18070">MNVVFTVILGASCVLLAVTDPGGMLPAFLDGAANALRLSALLFGSYALWLSAIKILEASGAQKFLRKLLKPLTNALFPGESEETSDAITLNFAANLIGAGGAATPAGLKAMSGMRSRKNAVMLVVLNSTSLQLIPTTVIAIRAGLGSVTDVILPTVIVTLFTSVLAVIAVKVFVR</sequence>